<feature type="domain" description="DnaT DNA-binding" evidence="2">
    <location>
        <begin position="191"/>
        <end position="251"/>
    </location>
</feature>
<evidence type="ECO:0000256" key="1">
    <source>
        <dbReference type="SAM" id="MobiDB-lite"/>
    </source>
</evidence>
<organism evidence="3 4">
    <name type="scientific">Saccharospirillum mangrovi</name>
    <dbReference type="NCBI Taxonomy" id="2161747"/>
    <lineage>
        <taxon>Bacteria</taxon>
        <taxon>Pseudomonadati</taxon>
        <taxon>Pseudomonadota</taxon>
        <taxon>Gammaproteobacteria</taxon>
        <taxon>Oceanospirillales</taxon>
        <taxon>Saccharospirillaceae</taxon>
        <taxon>Saccharospirillum</taxon>
    </lineage>
</organism>
<comment type="caution">
    <text evidence="3">The sequence shown here is derived from an EMBL/GenBank/DDBJ whole genome shotgun (WGS) entry which is preliminary data.</text>
</comment>
<feature type="region of interest" description="Disordered" evidence="1">
    <location>
        <begin position="159"/>
        <end position="202"/>
    </location>
</feature>
<sequence>MPNPMMDAKPTFSFVTEQATTLGVDAAILLQFVTELWSLRSFSDAPGTLAAPAEVWLNRLPFFSPARFKLALETLHDTGLIWVSEDEDHIHVEIPGDTSGRPPKTTVKTTRTPTVTQPTQANRAVQTADSAAGEPTASANPARLLNQSGDALWAQLSQNDQSSAPKNTDHTPESDQSTPKNSSAPRKRQRVTSQWQPSDQCADMVKSRGIDWAFAMAQREAFVLYYMDSGQMSTSWDSKFLDWVNRRWQYHLNDRQHGNQTHASDAQPKDDSRERAPRERKQQLRQKLRDIGDLDW</sequence>
<protein>
    <submittedName>
        <fullName evidence="3">DnaT-like ssDNA-binding domain-containing protein</fullName>
    </submittedName>
</protein>
<dbReference type="Proteomes" id="UP001595617">
    <property type="component" value="Unassembled WGS sequence"/>
</dbReference>
<feature type="region of interest" description="Disordered" evidence="1">
    <location>
        <begin position="93"/>
        <end position="142"/>
    </location>
</feature>
<dbReference type="Gene3D" id="1.10.8.1180">
    <property type="match status" value="1"/>
</dbReference>
<keyword evidence="4" id="KW-1185">Reference proteome</keyword>
<feature type="region of interest" description="Disordered" evidence="1">
    <location>
        <begin position="254"/>
        <end position="296"/>
    </location>
</feature>
<evidence type="ECO:0000313" key="3">
    <source>
        <dbReference type="EMBL" id="MFC3853931.1"/>
    </source>
</evidence>
<evidence type="ECO:0000259" key="2">
    <source>
        <dbReference type="Pfam" id="PF17948"/>
    </source>
</evidence>
<dbReference type="Pfam" id="PF17948">
    <property type="entry name" value="DnaT"/>
    <property type="match status" value="1"/>
</dbReference>
<reference evidence="4" key="1">
    <citation type="journal article" date="2019" name="Int. J. Syst. Evol. Microbiol.">
        <title>The Global Catalogue of Microorganisms (GCM) 10K type strain sequencing project: providing services to taxonomists for standard genome sequencing and annotation.</title>
        <authorList>
            <consortium name="The Broad Institute Genomics Platform"/>
            <consortium name="The Broad Institute Genome Sequencing Center for Infectious Disease"/>
            <person name="Wu L."/>
            <person name="Ma J."/>
        </authorList>
    </citation>
    <scope>NUCLEOTIDE SEQUENCE [LARGE SCALE GENOMIC DNA]</scope>
    <source>
        <strain evidence="4">IBRC 10765</strain>
    </source>
</reference>
<proteinExistence type="predicted"/>
<gene>
    <name evidence="3" type="ORF">ACFOOG_13885</name>
</gene>
<name>A0ABV8A0C5_9GAMM</name>
<accession>A0ABV8A0C5</accession>
<feature type="compositionally biased region" description="Polar residues" evidence="1">
    <location>
        <begin position="174"/>
        <end position="184"/>
    </location>
</feature>
<dbReference type="InterPro" id="IPR040480">
    <property type="entry name" value="DnaT_DNA_bind"/>
</dbReference>
<feature type="compositionally biased region" description="Low complexity" evidence="1">
    <location>
        <begin position="101"/>
        <end position="120"/>
    </location>
</feature>
<dbReference type="EMBL" id="JBHRYR010000004">
    <property type="protein sequence ID" value="MFC3853931.1"/>
    <property type="molecule type" value="Genomic_DNA"/>
</dbReference>
<evidence type="ECO:0000313" key="4">
    <source>
        <dbReference type="Proteomes" id="UP001595617"/>
    </source>
</evidence>
<feature type="compositionally biased region" description="Basic and acidic residues" evidence="1">
    <location>
        <begin position="267"/>
        <end position="296"/>
    </location>
</feature>
<dbReference type="RefSeq" id="WP_380697707.1">
    <property type="nucleotide sequence ID" value="NZ_JBHRYR010000004.1"/>
</dbReference>